<evidence type="ECO:0000256" key="4">
    <source>
        <dbReference type="ARBA" id="ARBA00022692"/>
    </source>
</evidence>
<keyword evidence="6 7" id="KW-0472">Membrane</keyword>
<keyword evidence="5" id="KW-0677">Repeat</keyword>
<name>A0A4E0RZS5_FASHE</name>
<protein>
    <submittedName>
        <fullName evidence="9">Mitochondrial thiamine pyrophosphate carrier</fullName>
    </submittedName>
</protein>
<reference evidence="9" key="1">
    <citation type="submission" date="2019-03" db="EMBL/GenBank/DDBJ databases">
        <title>Improved annotation for the trematode Fasciola hepatica.</title>
        <authorList>
            <person name="Choi Y.-J."/>
            <person name="Martin J."/>
            <person name="Mitreva M."/>
        </authorList>
    </citation>
    <scope>NUCLEOTIDE SEQUENCE [LARGE SCALE GENOMIC DNA]</scope>
</reference>
<evidence type="ECO:0000313" key="10">
    <source>
        <dbReference type="Proteomes" id="UP000230066"/>
    </source>
</evidence>
<dbReference type="InterPro" id="IPR023395">
    <property type="entry name" value="MCP_dom_sf"/>
</dbReference>
<gene>
    <name evidence="9" type="ORF">D915_000812</name>
</gene>
<dbReference type="EMBL" id="JXXN02000178">
    <property type="protein sequence ID" value="THD28337.1"/>
    <property type="molecule type" value="Genomic_DNA"/>
</dbReference>
<evidence type="ECO:0000313" key="9">
    <source>
        <dbReference type="EMBL" id="THD28337.1"/>
    </source>
</evidence>
<feature type="repeat" description="Solcar" evidence="7">
    <location>
        <begin position="107"/>
        <end position="189"/>
    </location>
</feature>
<keyword evidence="3 8" id="KW-0813">Transport</keyword>
<comment type="caution">
    <text evidence="9">The sequence shown here is derived from an EMBL/GenBank/DDBJ whole genome shotgun (WGS) entry which is preliminary data.</text>
</comment>
<sequence length="337" mass="37257">MPENDWNFVAGSMSGFMVRMLTQPFDVLKIRFQLQVEPIRQSPRSYYSGVTQAVGRIIREEGIFGLWKGHVPGQLLSVTFCGVEFATFYGLSRISTDYAALNPTSGRDLLVGSLSGFAATACVQPLDVMRTRLAAQGRVKTYASFLTGFAALIRTEGVAALWRGLGPSLVLIVPQTSITFATYEKLKRTFATGFVQHDGNTSQSPTSGQLPKLFSLVTGGLAGLTGKTAVYPLDLIKKRLEIRGFETARRTFGQLPQSHTASSYKLLGDQPAHPLGLIRKQFNASMLCLKDVVQHEGWWGLFKGWQPSALKALISTGLTFTFFEHFRRLLHAWAQRE</sequence>
<dbReference type="Pfam" id="PF00153">
    <property type="entry name" value="Mito_carr"/>
    <property type="match status" value="3"/>
</dbReference>
<evidence type="ECO:0000256" key="1">
    <source>
        <dbReference type="ARBA" id="ARBA00004141"/>
    </source>
</evidence>
<comment type="similarity">
    <text evidence="2 8">Belongs to the mitochondrial carrier (TC 2.A.29) family.</text>
</comment>
<evidence type="ECO:0000256" key="7">
    <source>
        <dbReference type="PROSITE-ProRule" id="PRU00282"/>
    </source>
</evidence>
<dbReference type="PRINTS" id="PR00926">
    <property type="entry name" value="MITOCARRIER"/>
</dbReference>
<dbReference type="InterPro" id="IPR002067">
    <property type="entry name" value="MCP"/>
</dbReference>
<dbReference type="PROSITE" id="PS50920">
    <property type="entry name" value="SOLCAR"/>
    <property type="match status" value="3"/>
</dbReference>
<evidence type="ECO:0000256" key="8">
    <source>
        <dbReference type="RuleBase" id="RU000488"/>
    </source>
</evidence>
<dbReference type="GO" id="GO:0016020">
    <property type="term" value="C:membrane"/>
    <property type="evidence" value="ECO:0007669"/>
    <property type="project" value="UniProtKB-SubCell"/>
</dbReference>
<dbReference type="InterPro" id="IPR018108">
    <property type="entry name" value="MCP_transmembrane"/>
</dbReference>
<evidence type="ECO:0000256" key="2">
    <source>
        <dbReference type="ARBA" id="ARBA00006375"/>
    </source>
</evidence>
<dbReference type="PANTHER" id="PTHR24089">
    <property type="entry name" value="SOLUTE CARRIER FAMILY 25"/>
    <property type="match status" value="1"/>
</dbReference>
<proteinExistence type="inferred from homology"/>
<accession>A0A4E0RZS5</accession>
<dbReference type="Gene3D" id="1.50.40.10">
    <property type="entry name" value="Mitochondrial carrier domain"/>
    <property type="match status" value="1"/>
</dbReference>
<organism evidence="9 10">
    <name type="scientific">Fasciola hepatica</name>
    <name type="common">Liver fluke</name>
    <dbReference type="NCBI Taxonomy" id="6192"/>
    <lineage>
        <taxon>Eukaryota</taxon>
        <taxon>Metazoa</taxon>
        <taxon>Spiralia</taxon>
        <taxon>Lophotrochozoa</taxon>
        <taxon>Platyhelminthes</taxon>
        <taxon>Trematoda</taxon>
        <taxon>Digenea</taxon>
        <taxon>Plagiorchiida</taxon>
        <taxon>Echinostomata</taxon>
        <taxon>Echinostomatoidea</taxon>
        <taxon>Fasciolidae</taxon>
        <taxon>Fasciola</taxon>
    </lineage>
</organism>
<evidence type="ECO:0000256" key="5">
    <source>
        <dbReference type="ARBA" id="ARBA00022737"/>
    </source>
</evidence>
<keyword evidence="4 7" id="KW-0812">Transmembrane</keyword>
<feature type="repeat" description="Solcar" evidence="7">
    <location>
        <begin position="210"/>
        <end position="329"/>
    </location>
</feature>
<evidence type="ECO:0000256" key="6">
    <source>
        <dbReference type="ARBA" id="ARBA00023136"/>
    </source>
</evidence>
<comment type="subcellular location">
    <subcellularLocation>
        <location evidence="1">Membrane</location>
        <topology evidence="1">Multi-pass membrane protein</topology>
    </subcellularLocation>
</comment>
<dbReference type="SUPFAM" id="SSF103506">
    <property type="entry name" value="Mitochondrial carrier"/>
    <property type="match status" value="1"/>
</dbReference>
<dbReference type="Proteomes" id="UP000230066">
    <property type="component" value="Unassembled WGS sequence"/>
</dbReference>
<feature type="repeat" description="Solcar" evidence="7">
    <location>
        <begin position="2"/>
        <end position="94"/>
    </location>
</feature>
<dbReference type="GO" id="GO:0055085">
    <property type="term" value="P:transmembrane transport"/>
    <property type="evidence" value="ECO:0007669"/>
    <property type="project" value="InterPro"/>
</dbReference>
<dbReference type="AlphaFoldDB" id="A0A4E0RZS5"/>
<evidence type="ECO:0000256" key="3">
    <source>
        <dbReference type="ARBA" id="ARBA00022448"/>
    </source>
</evidence>
<keyword evidence="10" id="KW-1185">Reference proteome</keyword>